<dbReference type="GO" id="GO:0005886">
    <property type="term" value="C:plasma membrane"/>
    <property type="evidence" value="ECO:0007669"/>
    <property type="project" value="UniProtKB-SubCell"/>
</dbReference>
<feature type="transmembrane region" description="Helical" evidence="11">
    <location>
        <begin position="94"/>
        <end position="115"/>
    </location>
</feature>
<keyword evidence="9" id="KW-0443">Lipid metabolism</keyword>
<evidence type="ECO:0000256" key="3">
    <source>
        <dbReference type="ARBA" id="ARBA00022516"/>
    </source>
</evidence>
<evidence type="ECO:0000313" key="14">
    <source>
        <dbReference type="Proteomes" id="UP000245216"/>
    </source>
</evidence>
<feature type="transmembrane region" description="Helical" evidence="11">
    <location>
        <begin position="121"/>
        <end position="138"/>
    </location>
</feature>
<dbReference type="PANTHER" id="PTHR30561:SF9">
    <property type="entry name" value="4-AMINO-4-DEOXY-L-ARABINOSE-PHOSPHOUNDECAPRENOL FLIPPASE SUBUNIT ARNF-RELATED"/>
    <property type="match status" value="1"/>
</dbReference>
<evidence type="ECO:0000259" key="12">
    <source>
        <dbReference type="Pfam" id="PF00892"/>
    </source>
</evidence>
<proteinExistence type="predicted"/>
<keyword evidence="10 11" id="KW-0472">Membrane</keyword>
<gene>
    <name evidence="13" type="ORF">DF183_09080</name>
</gene>
<dbReference type="GO" id="GO:0009103">
    <property type="term" value="P:lipopolysaccharide biosynthetic process"/>
    <property type="evidence" value="ECO:0007669"/>
    <property type="project" value="UniProtKB-KW"/>
</dbReference>
<sequence>MSWTALLLVVCAAFIHAGWNLLSKRAAMAGAHFVFAYSFFAILFYFPITLWVVFTQGNMPWTSETITCLVLSALLHMCYSLSLQKGYQVADLSVVYPIARGTGPMLSSIGAFILLGEPVRPLGVLGILLVVMGILLIATQGRLRRFFSPAALTGVRWGMQTGILIAAYTVVDAYGVKVLLISPFLLDWFSNVLRLGMLAPFIAKRGRAGFVKFKPYWKLAAAVGLLSPMSYILVLQALSMGAPLSMVAPAREMSMMAGTLLGMVVLREKANVWSLLGCAVMISGVIALTSGPAA</sequence>
<accession>A0A2U2BLH3</accession>
<evidence type="ECO:0000256" key="7">
    <source>
        <dbReference type="ARBA" id="ARBA00022985"/>
    </source>
</evidence>
<dbReference type="EMBL" id="QEXO01000002">
    <property type="protein sequence ID" value="PWE14839.1"/>
    <property type="molecule type" value="Genomic_DNA"/>
</dbReference>
<dbReference type="SUPFAM" id="SSF103481">
    <property type="entry name" value="Multidrug resistance efflux transporter EmrE"/>
    <property type="match status" value="2"/>
</dbReference>
<keyword evidence="6 11" id="KW-0812">Transmembrane</keyword>
<keyword evidence="5" id="KW-0441">Lipid A biosynthesis</keyword>
<keyword evidence="2" id="KW-1003">Cell membrane</keyword>
<evidence type="ECO:0000256" key="8">
    <source>
        <dbReference type="ARBA" id="ARBA00022989"/>
    </source>
</evidence>
<feature type="transmembrane region" description="Helical" evidence="11">
    <location>
        <begin position="6"/>
        <end position="22"/>
    </location>
</feature>
<dbReference type="InterPro" id="IPR000620">
    <property type="entry name" value="EamA_dom"/>
</dbReference>
<dbReference type="Proteomes" id="UP000245216">
    <property type="component" value="Unassembled WGS sequence"/>
</dbReference>
<dbReference type="AlphaFoldDB" id="A0A2U2BLH3"/>
<dbReference type="GeneID" id="29369818"/>
<evidence type="ECO:0000256" key="11">
    <source>
        <dbReference type="SAM" id="Phobius"/>
    </source>
</evidence>
<evidence type="ECO:0000256" key="5">
    <source>
        <dbReference type="ARBA" id="ARBA00022556"/>
    </source>
</evidence>
<evidence type="ECO:0000256" key="9">
    <source>
        <dbReference type="ARBA" id="ARBA00023098"/>
    </source>
</evidence>
<evidence type="ECO:0000256" key="2">
    <source>
        <dbReference type="ARBA" id="ARBA00022475"/>
    </source>
</evidence>
<reference evidence="13 14" key="2">
    <citation type="submission" date="2018-05" db="EMBL/GenBank/DDBJ databases">
        <authorList>
            <person name="Lanie J.A."/>
            <person name="Ng W.-L."/>
            <person name="Kazmierczak K.M."/>
            <person name="Andrzejewski T.M."/>
            <person name="Davidsen T.M."/>
            <person name="Wayne K.J."/>
            <person name="Tettelin H."/>
            <person name="Glass J.I."/>
            <person name="Rusch D."/>
            <person name="Podicherti R."/>
            <person name="Tsui H.-C.T."/>
            <person name="Winkler M.E."/>
        </authorList>
    </citation>
    <scope>NUCLEOTIDE SEQUENCE [LARGE SCALE GENOMIC DNA]</scope>
    <source>
        <strain evidence="13 14">YBY</strain>
    </source>
</reference>
<organism evidence="13 14">
    <name type="scientific">Alcaligenes faecalis</name>
    <dbReference type="NCBI Taxonomy" id="511"/>
    <lineage>
        <taxon>Bacteria</taxon>
        <taxon>Pseudomonadati</taxon>
        <taxon>Pseudomonadota</taxon>
        <taxon>Betaproteobacteria</taxon>
        <taxon>Burkholderiales</taxon>
        <taxon>Alcaligenaceae</taxon>
        <taxon>Alcaligenes</taxon>
    </lineage>
</organism>
<dbReference type="GO" id="GO:0009245">
    <property type="term" value="P:lipid A biosynthetic process"/>
    <property type="evidence" value="ECO:0007669"/>
    <property type="project" value="UniProtKB-KW"/>
</dbReference>
<reference evidence="13 14" key="1">
    <citation type="submission" date="2018-05" db="EMBL/GenBank/DDBJ databases">
        <title>Genome Sequence of an Efficient Indole-Degrading Bacterium, Alcaligenes sp.YBY.</title>
        <authorList>
            <person name="Yang B."/>
        </authorList>
    </citation>
    <scope>NUCLEOTIDE SEQUENCE [LARGE SCALE GENOMIC DNA]</scope>
    <source>
        <strain evidence="13 14">YBY</strain>
    </source>
</reference>
<evidence type="ECO:0000256" key="6">
    <source>
        <dbReference type="ARBA" id="ARBA00022692"/>
    </source>
</evidence>
<evidence type="ECO:0000256" key="4">
    <source>
        <dbReference type="ARBA" id="ARBA00022519"/>
    </source>
</evidence>
<comment type="caution">
    <text evidence="13">The sequence shown here is derived from an EMBL/GenBank/DDBJ whole genome shotgun (WGS) entry which is preliminary data.</text>
</comment>
<dbReference type="InterPro" id="IPR037185">
    <property type="entry name" value="EmrE-like"/>
</dbReference>
<dbReference type="Gene3D" id="1.10.3730.20">
    <property type="match status" value="2"/>
</dbReference>
<comment type="subcellular location">
    <subcellularLocation>
        <location evidence="1">Cell membrane</location>
        <topology evidence="1">Multi-pass membrane protein</topology>
    </subcellularLocation>
</comment>
<protein>
    <submittedName>
        <fullName evidence="13">Multidrug DMT transporter permease</fullName>
    </submittedName>
</protein>
<feature type="transmembrane region" description="Helical" evidence="11">
    <location>
        <begin position="34"/>
        <end position="54"/>
    </location>
</feature>
<dbReference type="GO" id="GO:0022857">
    <property type="term" value="F:transmembrane transporter activity"/>
    <property type="evidence" value="ECO:0007669"/>
    <property type="project" value="InterPro"/>
</dbReference>
<keyword evidence="7" id="KW-0448">Lipopolysaccharide biosynthesis</keyword>
<evidence type="ECO:0000313" key="13">
    <source>
        <dbReference type="EMBL" id="PWE14839.1"/>
    </source>
</evidence>
<keyword evidence="8 11" id="KW-1133">Transmembrane helix</keyword>
<feature type="domain" description="EamA" evidence="12">
    <location>
        <begin position="4"/>
        <end position="138"/>
    </location>
</feature>
<name>A0A2U2BLH3_ALCFA</name>
<evidence type="ECO:0000256" key="1">
    <source>
        <dbReference type="ARBA" id="ARBA00004651"/>
    </source>
</evidence>
<dbReference type="Pfam" id="PF00892">
    <property type="entry name" value="EamA"/>
    <property type="match status" value="1"/>
</dbReference>
<keyword evidence="4" id="KW-0997">Cell inner membrane</keyword>
<evidence type="ECO:0000256" key="10">
    <source>
        <dbReference type="ARBA" id="ARBA00023136"/>
    </source>
</evidence>
<keyword evidence="3" id="KW-0444">Lipid biosynthesis</keyword>
<feature type="transmembrane region" description="Helical" evidence="11">
    <location>
        <begin position="273"/>
        <end position="293"/>
    </location>
</feature>
<dbReference type="KEGG" id="afa:UZ73_08105"/>
<dbReference type="InterPro" id="IPR000390">
    <property type="entry name" value="Small_drug/metabolite_transptr"/>
</dbReference>
<dbReference type="STRING" id="511.UZ73_08105"/>
<dbReference type="PANTHER" id="PTHR30561">
    <property type="entry name" value="SMR FAMILY PROTON-DEPENDENT DRUG EFFLUX TRANSPORTER SUGE"/>
    <property type="match status" value="1"/>
</dbReference>
<feature type="transmembrane region" description="Helical" evidence="11">
    <location>
        <begin position="60"/>
        <end position="82"/>
    </location>
</feature>
<dbReference type="RefSeq" id="WP_045930796.1">
    <property type="nucleotide sequence ID" value="NZ_CAXOJJ010000008.1"/>
</dbReference>